<evidence type="ECO:0000313" key="5">
    <source>
        <dbReference type="EMBL" id="MFD2864456.1"/>
    </source>
</evidence>
<sequence>MEVLNQPCAKTLEEYEKRMLALKDAMEILAGKWKFCILLNLNQYESLRFSLLKEACKGITPKVLSSELHQLEENRLITRTVNTTKPVTVSYSMTEHAKETWPVLSALIDFGFKHRKVISDK</sequence>
<reference evidence="6" key="1">
    <citation type="journal article" date="2019" name="Int. J. Syst. Evol. Microbiol.">
        <title>The Global Catalogue of Microorganisms (GCM) 10K type strain sequencing project: providing services to taxonomists for standard genome sequencing and annotation.</title>
        <authorList>
            <consortium name="The Broad Institute Genomics Platform"/>
            <consortium name="The Broad Institute Genome Sequencing Center for Infectious Disease"/>
            <person name="Wu L."/>
            <person name="Ma J."/>
        </authorList>
    </citation>
    <scope>NUCLEOTIDE SEQUENCE [LARGE SCALE GENOMIC DNA]</scope>
    <source>
        <strain evidence="6">KCTC 52232</strain>
    </source>
</reference>
<evidence type="ECO:0000259" key="4">
    <source>
        <dbReference type="PROSITE" id="PS51118"/>
    </source>
</evidence>
<dbReference type="Proteomes" id="UP001597601">
    <property type="component" value="Unassembled WGS sequence"/>
</dbReference>
<name>A0ABW5XN94_9SPHI</name>
<dbReference type="InterPro" id="IPR002577">
    <property type="entry name" value="HTH_HxlR"/>
</dbReference>
<evidence type="ECO:0000256" key="1">
    <source>
        <dbReference type="ARBA" id="ARBA00023015"/>
    </source>
</evidence>
<feature type="domain" description="HTH hxlR-type" evidence="4">
    <location>
        <begin position="8"/>
        <end position="119"/>
    </location>
</feature>
<evidence type="ECO:0000256" key="3">
    <source>
        <dbReference type="ARBA" id="ARBA00023163"/>
    </source>
</evidence>
<accession>A0ABW5XN94</accession>
<keyword evidence="2" id="KW-0238">DNA-binding</keyword>
<dbReference type="InterPro" id="IPR036390">
    <property type="entry name" value="WH_DNA-bd_sf"/>
</dbReference>
<keyword evidence="3" id="KW-0804">Transcription</keyword>
<proteinExistence type="predicted"/>
<dbReference type="Pfam" id="PF01638">
    <property type="entry name" value="HxlR"/>
    <property type="match status" value="1"/>
</dbReference>
<dbReference type="InterPro" id="IPR036388">
    <property type="entry name" value="WH-like_DNA-bd_sf"/>
</dbReference>
<dbReference type="EMBL" id="JBHUON010000006">
    <property type="protein sequence ID" value="MFD2864456.1"/>
    <property type="molecule type" value="Genomic_DNA"/>
</dbReference>
<comment type="caution">
    <text evidence="5">The sequence shown here is derived from an EMBL/GenBank/DDBJ whole genome shotgun (WGS) entry which is preliminary data.</text>
</comment>
<dbReference type="PANTHER" id="PTHR33204">
    <property type="entry name" value="TRANSCRIPTIONAL REGULATOR, MARR FAMILY"/>
    <property type="match status" value="1"/>
</dbReference>
<dbReference type="RefSeq" id="WP_377124999.1">
    <property type="nucleotide sequence ID" value="NZ_JBHUHN010000001.1"/>
</dbReference>
<keyword evidence="1" id="KW-0805">Transcription regulation</keyword>
<dbReference type="Gene3D" id="1.10.10.10">
    <property type="entry name" value="Winged helix-like DNA-binding domain superfamily/Winged helix DNA-binding domain"/>
    <property type="match status" value="1"/>
</dbReference>
<dbReference type="PROSITE" id="PS51118">
    <property type="entry name" value="HTH_HXLR"/>
    <property type="match status" value="1"/>
</dbReference>
<dbReference type="SUPFAM" id="SSF46785">
    <property type="entry name" value="Winged helix' DNA-binding domain"/>
    <property type="match status" value="1"/>
</dbReference>
<keyword evidence="6" id="KW-1185">Reference proteome</keyword>
<gene>
    <name evidence="5" type="ORF">ACFSYC_07115</name>
</gene>
<evidence type="ECO:0000313" key="6">
    <source>
        <dbReference type="Proteomes" id="UP001597601"/>
    </source>
</evidence>
<organism evidence="5 6">
    <name type="scientific">Mucilaginibacter antarcticus</name>
    <dbReference type="NCBI Taxonomy" id="1855725"/>
    <lineage>
        <taxon>Bacteria</taxon>
        <taxon>Pseudomonadati</taxon>
        <taxon>Bacteroidota</taxon>
        <taxon>Sphingobacteriia</taxon>
        <taxon>Sphingobacteriales</taxon>
        <taxon>Sphingobacteriaceae</taxon>
        <taxon>Mucilaginibacter</taxon>
    </lineage>
</organism>
<evidence type="ECO:0000256" key="2">
    <source>
        <dbReference type="ARBA" id="ARBA00023125"/>
    </source>
</evidence>
<protein>
    <submittedName>
        <fullName evidence="5">Winged helix-turn-helix transcriptional regulator</fullName>
    </submittedName>
</protein>